<keyword evidence="1" id="KW-0378">Hydrolase</keyword>
<dbReference type="Gene3D" id="3.90.79.10">
    <property type="entry name" value="Nucleoside Triphosphate Pyrophosphohydrolase"/>
    <property type="match status" value="1"/>
</dbReference>
<gene>
    <name evidence="3" type="primary">ytkD</name>
    <name evidence="3" type="ORF">NXS11_00060</name>
</gene>
<comment type="caution">
    <text evidence="3">The sequence shown here is derived from an EMBL/GenBank/DDBJ whole genome shotgun (WGS) entry which is preliminary data.</text>
</comment>
<sequence length="156" mass="17501">MEFIDAANQRVTLKFCAQHDKATGNHVLALPIYRKQLLMTNHCVRGIEFPGGKCEGDESSLDALRRELYEETGATIEAAYYIAQYTVHADPLPFTKDVYAVIVDKIVEKTNYLETNGPVLVSTLEDVPDEQKSTLLLDEAILTCVERISTLGFYQL</sequence>
<accession>A0ABT2EYK8</accession>
<reference evidence="3 4" key="1">
    <citation type="journal article" date="2023" name="Int. J. Syst. Evol. Microbiol.">
        <title>Streptococcus sciuri sp. nov., Staphylococcus marylandisciuri sp. nov. and Staphylococcus americanisciuri sp. nov., isolated from faeces of eastern grey squirrel (Sciurus carolinensis).</title>
        <authorList>
            <person name="Volokhov D.V."/>
            <person name="Zagorodnyaya T.A."/>
            <person name="Furtak V.A."/>
            <person name="Nattanmai G."/>
            <person name="Randall L."/>
            <person name="Jose S."/>
            <person name="Gao Y."/>
            <person name="Eisenberg T."/>
            <person name="Delmonte P."/>
            <person name="Blom J."/>
            <person name="Mitchell K.K."/>
        </authorList>
    </citation>
    <scope>NUCLEOTIDE SEQUENCE [LARGE SCALE GENOMIC DNA]</scope>
    <source>
        <strain evidence="3 4">GRT3</strain>
    </source>
</reference>
<dbReference type="NCBIfam" id="TIGR02705">
    <property type="entry name" value="nudix_YtkD"/>
    <property type="match status" value="1"/>
</dbReference>
<evidence type="ECO:0000313" key="3">
    <source>
        <dbReference type="EMBL" id="MCS4485279.1"/>
    </source>
</evidence>
<dbReference type="PROSITE" id="PS51462">
    <property type="entry name" value="NUDIX"/>
    <property type="match status" value="1"/>
</dbReference>
<dbReference type="SUPFAM" id="SSF55811">
    <property type="entry name" value="Nudix"/>
    <property type="match status" value="1"/>
</dbReference>
<evidence type="ECO:0000256" key="1">
    <source>
        <dbReference type="ARBA" id="ARBA00022801"/>
    </source>
</evidence>
<dbReference type="InterPro" id="IPR020084">
    <property type="entry name" value="NUDIX_hydrolase_CS"/>
</dbReference>
<evidence type="ECO:0000313" key="4">
    <source>
        <dbReference type="Proteomes" id="UP001205609"/>
    </source>
</evidence>
<dbReference type="InterPro" id="IPR000086">
    <property type="entry name" value="NUDIX_hydrolase_dom"/>
</dbReference>
<dbReference type="PROSITE" id="PS00893">
    <property type="entry name" value="NUDIX_BOX"/>
    <property type="match status" value="1"/>
</dbReference>
<dbReference type="InterPro" id="IPR015797">
    <property type="entry name" value="NUDIX_hydrolase-like_dom_sf"/>
</dbReference>
<protein>
    <submittedName>
        <fullName evidence="3">Nucleoside triphosphatase YtkD</fullName>
    </submittedName>
</protein>
<dbReference type="Pfam" id="PF00293">
    <property type="entry name" value="NUDIX"/>
    <property type="match status" value="1"/>
</dbReference>
<organism evidence="3 4">
    <name type="scientific">Staphylococcus americanisciuri</name>
    <dbReference type="NCBI Taxonomy" id="2973940"/>
    <lineage>
        <taxon>Bacteria</taxon>
        <taxon>Bacillati</taxon>
        <taxon>Bacillota</taxon>
        <taxon>Bacilli</taxon>
        <taxon>Bacillales</taxon>
        <taxon>Staphylococcaceae</taxon>
        <taxon>Staphylococcus</taxon>
    </lineage>
</organism>
<dbReference type="InterPro" id="IPR014078">
    <property type="entry name" value="Nudix_YtkD"/>
</dbReference>
<name>A0ABT2EYK8_9STAP</name>
<dbReference type="RefSeq" id="WP_259197624.1">
    <property type="nucleotide sequence ID" value="NZ_JANUXY010000001.1"/>
</dbReference>
<proteinExistence type="predicted"/>
<evidence type="ECO:0000259" key="2">
    <source>
        <dbReference type="PROSITE" id="PS51462"/>
    </source>
</evidence>
<dbReference type="Proteomes" id="UP001205609">
    <property type="component" value="Unassembled WGS sequence"/>
</dbReference>
<keyword evidence="4" id="KW-1185">Reference proteome</keyword>
<feature type="domain" description="Nudix hydrolase" evidence="2">
    <location>
        <begin position="22"/>
        <end position="150"/>
    </location>
</feature>
<dbReference type="EMBL" id="JANUXY010000001">
    <property type="protein sequence ID" value="MCS4485279.1"/>
    <property type="molecule type" value="Genomic_DNA"/>
</dbReference>